<accession>A0A918WB92</accession>
<reference evidence="2" key="2">
    <citation type="submission" date="2020-09" db="EMBL/GenBank/DDBJ databases">
        <authorList>
            <person name="Sun Q."/>
            <person name="Ohkuma M."/>
        </authorList>
    </citation>
    <scope>NUCLEOTIDE SEQUENCE</scope>
    <source>
        <strain evidence="2">JCM 4518</strain>
    </source>
</reference>
<gene>
    <name evidence="2" type="ORF">GCM10010305_41190</name>
</gene>
<evidence type="ECO:0000256" key="1">
    <source>
        <dbReference type="SAM" id="MobiDB-lite"/>
    </source>
</evidence>
<feature type="compositionally biased region" description="Gly residues" evidence="1">
    <location>
        <begin position="71"/>
        <end position="87"/>
    </location>
</feature>
<dbReference type="EMBL" id="BMUL01000010">
    <property type="protein sequence ID" value="GHA93205.1"/>
    <property type="molecule type" value="Genomic_DNA"/>
</dbReference>
<dbReference type="AlphaFoldDB" id="A0A918WB92"/>
<comment type="caution">
    <text evidence="2">The sequence shown here is derived from an EMBL/GenBank/DDBJ whole genome shotgun (WGS) entry which is preliminary data.</text>
</comment>
<feature type="compositionally biased region" description="Basic and acidic residues" evidence="1">
    <location>
        <begin position="1"/>
        <end position="11"/>
    </location>
</feature>
<sequence>MEEPGEERVEVEAGEVGHGPEVDPGGVGGVGGAGGGGGHGVTAAGAVRCGWGMAFAFVRAGVPLRRARPGARGGSPGPGWGAAGGAGAPVRSSLAPAPYRPCADRDEPTPRYENPSVILSLRSGVAPLAKPLPRPA</sequence>
<evidence type="ECO:0000313" key="3">
    <source>
        <dbReference type="Proteomes" id="UP000644020"/>
    </source>
</evidence>
<dbReference type="Proteomes" id="UP000644020">
    <property type="component" value="Unassembled WGS sequence"/>
</dbReference>
<name>A0A918WB92_9ACTN</name>
<protein>
    <submittedName>
        <fullName evidence="2">Uncharacterized protein</fullName>
    </submittedName>
</protein>
<reference evidence="2" key="1">
    <citation type="journal article" date="2014" name="Int. J. Syst. Evol. Microbiol.">
        <title>Complete genome sequence of Corynebacterium casei LMG S-19264T (=DSM 44701T), isolated from a smear-ripened cheese.</title>
        <authorList>
            <consortium name="US DOE Joint Genome Institute (JGI-PGF)"/>
            <person name="Walter F."/>
            <person name="Albersmeier A."/>
            <person name="Kalinowski J."/>
            <person name="Ruckert C."/>
        </authorList>
    </citation>
    <scope>NUCLEOTIDE SEQUENCE</scope>
    <source>
        <strain evidence="2">JCM 4518</strain>
    </source>
</reference>
<evidence type="ECO:0000313" key="2">
    <source>
        <dbReference type="EMBL" id="GHA93205.1"/>
    </source>
</evidence>
<feature type="compositionally biased region" description="Gly residues" evidence="1">
    <location>
        <begin position="25"/>
        <end position="39"/>
    </location>
</feature>
<feature type="region of interest" description="Disordered" evidence="1">
    <location>
        <begin position="68"/>
        <end position="117"/>
    </location>
</feature>
<feature type="region of interest" description="Disordered" evidence="1">
    <location>
        <begin position="1"/>
        <end position="39"/>
    </location>
</feature>
<keyword evidence="3" id="KW-1185">Reference proteome</keyword>
<organism evidence="2 3">
    <name type="scientific">Streptomyces termitum</name>
    <dbReference type="NCBI Taxonomy" id="67368"/>
    <lineage>
        <taxon>Bacteria</taxon>
        <taxon>Bacillati</taxon>
        <taxon>Actinomycetota</taxon>
        <taxon>Actinomycetes</taxon>
        <taxon>Kitasatosporales</taxon>
        <taxon>Streptomycetaceae</taxon>
        <taxon>Streptomyces</taxon>
    </lineage>
</organism>
<proteinExistence type="predicted"/>